<comment type="caution">
    <text evidence="1">The sequence shown here is derived from an EMBL/GenBank/DDBJ whole genome shotgun (WGS) entry which is preliminary data.</text>
</comment>
<proteinExistence type="predicted"/>
<organism evidence="1 2">
    <name type="scientific">Flagellimonas algicola</name>
    <dbReference type="NCBI Taxonomy" id="2583815"/>
    <lineage>
        <taxon>Bacteria</taxon>
        <taxon>Pseudomonadati</taxon>
        <taxon>Bacteroidota</taxon>
        <taxon>Flavobacteriia</taxon>
        <taxon>Flavobacteriales</taxon>
        <taxon>Flavobacteriaceae</taxon>
        <taxon>Flagellimonas</taxon>
    </lineage>
</organism>
<sequence length="186" mass="22478">MVLMFLIVFSSSFAQEPPSILLIRENFKTWQPLIDNEIKVCKRFYNYSWGENYQFSQWFDNQRQADTLVLSKMSLIIEEEDLGYFLRTDSYSFSGDWNVTVDAYFDTKGRLYFIFWRMNSFQAEEPVTVEKRLYFDKGGEKIRHLVSVYKMNTKEETDVSYMDIDIDYKLELEKYEVYGKWNSKKR</sequence>
<dbReference type="EMBL" id="VCNI01000004">
    <property type="protein sequence ID" value="TMU50684.1"/>
    <property type="molecule type" value="Genomic_DNA"/>
</dbReference>
<keyword evidence="2" id="KW-1185">Reference proteome</keyword>
<evidence type="ECO:0000313" key="1">
    <source>
        <dbReference type="EMBL" id="TMU50684.1"/>
    </source>
</evidence>
<evidence type="ECO:0000313" key="2">
    <source>
        <dbReference type="Proteomes" id="UP000751614"/>
    </source>
</evidence>
<reference evidence="1 2" key="1">
    <citation type="submission" date="2019-05" db="EMBL/GenBank/DDBJ databases">
        <title>Flagellimonas sp. AsT0115, sp. nov., isolated from a marine red algae, Asparagopsis taxiformis.</title>
        <authorList>
            <person name="Kim J."/>
            <person name="Jeong S.E."/>
            <person name="Jeon C.O."/>
        </authorList>
    </citation>
    <scope>NUCLEOTIDE SEQUENCE [LARGE SCALE GENOMIC DNA]</scope>
    <source>
        <strain evidence="1 2">AsT0115</strain>
    </source>
</reference>
<gene>
    <name evidence="1" type="ORF">FGG15_17945</name>
</gene>
<dbReference type="Proteomes" id="UP000751614">
    <property type="component" value="Unassembled WGS sequence"/>
</dbReference>
<accession>A0ABY2WGX0</accession>
<dbReference type="RefSeq" id="WP_138838930.1">
    <property type="nucleotide sequence ID" value="NZ_VCNI01000004.1"/>
</dbReference>
<name>A0ABY2WGX0_9FLAO</name>
<evidence type="ECO:0008006" key="3">
    <source>
        <dbReference type="Google" id="ProtNLM"/>
    </source>
</evidence>
<protein>
    <recommendedName>
        <fullName evidence="3">DUF1579 domain-containing protein</fullName>
    </recommendedName>
</protein>